<dbReference type="SUPFAM" id="SSF48208">
    <property type="entry name" value="Six-hairpin glycosidases"/>
    <property type="match status" value="1"/>
</dbReference>
<dbReference type="PANTHER" id="PTHR33307">
    <property type="entry name" value="ALPHA-RHAMNOSIDASE (EUROFUNG)"/>
    <property type="match status" value="1"/>
</dbReference>
<organism evidence="9 10">
    <name type="scientific">Mucilaginibacter oryzae</name>
    <dbReference type="NCBI Taxonomy" id="468058"/>
    <lineage>
        <taxon>Bacteria</taxon>
        <taxon>Pseudomonadati</taxon>
        <taxon>Bacteroidota</taxon>
        <taxon>Sphingobacteriia</taxon>
        <taxon>Sphingobacteriales</taxon>
        <taxon>Sphingobacteriaceae</taxon>
        <taxon>Mucilaginibacter</taxon>
    </lineage>
</organism>
<feature type="domain" description="Bacterial alpha-L-rhamnosidase N-terminal" evidence="6">
    <location>
        <begin position="180"/>
        <end position="347"/>
    </location>
</feature>
<dbReference type="InterPro" id="IPR012341">
    <property type="entry name" value="6hp_glycosidase-like_sf"/>
</dbReference>
<dbReference type="Pfam" id="PF17390">
    <property type="entry name" value="Bac_rhamnosid_C"/>
    <property type="match status" value="1"/>
</dbReference>
<dbReference type="GO" id="GO:0005975">
    <property type="term" value="P:carbohydrate metabolic process"/>
    <property type="evidence" value="ECO:0007669"/>
    <property type="project" value="InterPro"/>
</dbReference>
<dbReference type="AlphaFoldDB" id="A0A316HER8"/>
<sequence length="925" mass="103865">MCKKVCTRIILLLFLYLPVTVAQAQKAPPVPPPFRVDNLVCEYKTNPISVDQANPRLGWKLITRDRNVWQTAYEVRVGSNAVALLKGKELIWTSGKVASNESLHITYGGPMLASRQKVYWQVRVWNNRQQVTPWSMVNSWKMGLLKPSDWTARWIGDNYLSDTTGGPCPMFRKAFKLDHKVRAAHLYITAHGLYEAEFNGKRVGNDYFAPGWTSYNKRLQYQVYDVTANLLKGENAIGVTLGDGWYRGYTYNRKKNVYGSKLGLLFQLEVVYTNGKRVLINSDKTWKVAYGPIRSSSFFDGEVYDARKEKKGWSTIAYKDATWDSVRTDSVKENLVAMFGPPVRKHEMFKPLKVFTTPAGEKVIDFGQNLVGWVQFKFKAKAGDSVKLFHAEVLDQKGNFYTKNLRTAKQENTYIFKGDSVETFEPHFTFQGFRYVKVVGYNGPIDSTSVAAYALYSDMAQTGSFATSNPLINQLQHNIQWGQKGNFIDVPTDCPQRDERMGWTGDAQAFSRTATFNMDVAGFFTKWLKDLSADQHSNGAVPYVIPDVLGDISLSAASGWSDVATIAPWNIYLAYGDKKILQDQYASMTAWVGYITAHTRAGLWDTGNHFGDWLFYAGTDYADGAALTDKNLIAQAFYAYSTQLVINAANILGKQDDVKKYTALLADIKKAFLAEYVTPNGRMISGTQTSYVLALNFDLLPENLRESAAKRLVNNIEDYDEHITTGFLGTPYICHVLSRFGHTDIAYDLLMKESYPSWLYPVKNGATTIWERWDGIKPNGTFEDPEMNSFNHYAYGAIGDWMYRVVAGISTDESDPGFHRIHIFPHPGGKLTNAHAELETLYGKVKSAWSIDNGVFTLDVIVPPNTSAVVTLPAVDGPVTEGNIDITASKDITNIKPATGNDMQMDIGSGTYQFKYNLKTHKKNS</sequence>
<feature type="domain" description="Alpha-L-rhamnosidase C-terminal" evidence="8">
    <location>
        <begin position="808"/>
        <end position="877"/>
    </location>
</feature>
<feature type="chain" id="PRO_5016397009" description="alpha-L-rhamnosidase" evidence="4">
    <location>
        <begin position="25"/>
        <end position="925"/>
    </location>
</feature>
<evidence type="ECO:0000256" key="2">
    <source>
        <dbReference type="ARBA" id="ARBA00012652"/>
    </source>
</evidence>
<proteinExistence type="predicted"/>
<dbReference type="InterPro" id="IPR008928">
    <property type="entry name" value="6-hairpin_glycosidase_sf"/>
</dbReference>
<keyword evidence="4" id="KW-0732">Signal</keyword>
<dbReference type="InterPro" id="IPR013783">
    <property type="entry name" value="Ig-like_fold"/>
</dbReference>
<dbReference type="Pfam" id="PF08531">
    <property type="entry name" value="Bac_rhamnosid_N"/>
    <property type="match status" value="1"/>
</dbReference>
<evidence type="ECO:0000313" key="9">
    <source>
        <dbReference type="EMBL" id="PWK78480.1"/>
    </source>
</evidence>
<dbReference type="EC" id="3.2.1.40" evidence="2"/>
<dbReference type="Gene3D" id="2.60.40.10">
    <property type="entry name" value="Immunoglobulins"/>
    <property type="match status" value="1"/>
</dbReference>
<accession>A0A316HER8</accession>
<evidence type="ECO:0000259" key="5">
    <source>
        <dbReference type="Pfam" id="PF05592"/>
    </source>
</evidence>
<dbReference type="Gene3D" id="2.60.120.260">
    <property type="entry name" value="Galactose-binding domain-like"/>
    <property type="match status" value="2"/>
</dbReference>
<feature type="signal peptide" evidence="4">
    <location>
        <begin position="1"/>
        <end position="24"/>
    </location>
</feature>
<dbReference type="Proteomes" id="UP000245678">
    <property type="component" value="Unassembled WGS sequence"/>
</dbReference>
<dbReference type="Pfam" id="PF05592">
    <property type="entry name" value="Bac_rhamnosid"/>
    <property type="match status" value="1"/>
</dbReference>
<reference evidence="9 10" key="1">
    <citation type="submission" date="2018-05" db="EMBL/GenBank/DDBJ databases">
        <title>Genomic Encyclopedia of Archaeal and Bacterial Type Strains, Phase II (KMG-II): from individual species to whole genera.</title>
        <authorList>
            <person name="Goeker M."/>
        </authorList>
    </citation>
    <scope>NUCLEOTIDE SEQUENCE [LARGE SCALE GENOMIC DNA]</scope>
    <source>
        <strain evidence="9 10">DSM 19975</strain>
    </source>
</reference>
<evidence type="ECO:0000313" key="10">
    <source>
        <dbReference type="Proteomes" id="UP000245678"/>
    </source>
</evidence>
<dbReference type="EMBL" id="QGHA01000003">
    <property type="protein sequence ID" value="PWK78480.1"/>
    <property type="molecule type" value="Genomic_DNA"/>
</dbReference>
<evidence type="ECO:0000259" key="6">
    <source>
        <dbReference type="Pfam" id="PF08531"/>
    </source>
</evidence>
<dbReference type="InterPro" id="IPR035396">
    <property type="entry name" value="Bac_rhamnosid6H"/>
</dbReference>
<comment type="catalytic activity">
    <reaction evidence="1">
        <text>Hydrolysis of terminal non-reducing alpha-L-rhamnose residues in alpha-L-rhamnosides.</text>
        <dbReference type="EC" id="3.2.1.40"/>
    </reaction>
</comment>
<dbReference type="InterPro" id="IPR013737">
    <property type="entry name" value="Bac_rhamnosid_N"/>
</dbReference>
<dbReference type="InterPro" id="IPR016007">
    <property type="entry name" value="Alpha_rhamnosid"/>
</dbReference>
<gene>
    <name evidence="9" type="ORF">LX99_02324</name>
</gene>
<evidence type="ECO:0000256" key="4">
    <source>
        <dbReference type="SAM" id="SignalP"/>
    </source>
</evidence>
<dbReference type="Gene3D" id="2.60.420.10">
    <property type="entry name" value="Maltose phosphorylase, domain 3"/>
    <property type="match status" value="1"/>
</dbReference>
<evidence type="ECO:0000256" key="3">
    <source>
        <dbReference type="ARBA" id="ARBA00022801"/>
    </source>
</evidence>
<dbReference type="PIRSF" id="PIRSF010631">
    <property type="entry name" value="A-rhamnsds"/>
    <property type="match status" value="1"/>
</dbReference>
<dbReference type="RefSeq" id="WP_109608008.1">
    <property type="nucleotide sequence ID" value="NZ_QGHA01000003.1"/>
</dbReference>
<comment type="caution">
    <text evidence="9">The sequence shown here is derived from an EMBL/GenBank/DDBJ whole genome shotgun (WGS) entry which is preliminary data.</text>
</comment>
<keyword evidence="10" id="KW-1185">Reference proteome</keyword>
<dbReference type="GO" id="GO:0030596">
    <property type="term" value="F:alpha-L-rhamnosidase activity"/>
    <property type="evidence" value="ECO:0007669"/>
    <property type="project" value="UniProtKB-EC"/>
</dbReference>
<evidence type="ECO:0000259" key="8">
    <source>
        <dbReference type="Pfam" id="PF17390"/>
    </source>
</evidence>
<evidence type="ECO:0000259" key="7">
    <source>
        <dbReference type="Pfam" id="PF17389"/>
    </source>
</evidence>
<dbReference type="Pfam" id="PF17389">
    <property type="entry name" value="Bac_rhamnosid6H"/>
    <property type="match status" value="1"/>
</dbReference>
<feature type="domain" description="Alpha-L-rhamnosidase concanavalin-like" evidence="5">
    <location>
        <begin position="357"/>
        <end position="455"/>
    </location>
</feature>
<protein>
    <recommendedName>
        <fullName evidence="2">alpha-L-rhamnosidase</fullName>
        <ecNumber evidence="2">3.2.1.40</ecNumber>
    </recommendedName>
</protein>
<dbReference type="InterPro" id="IPR035398">
    <property type="entry name" value="Bac_rhamnosid_C"/>
</dbReference>
<dbReference type="InterPro" id="IPR008902">
    <property type="entry name" value="Rhamnosid_concanavalin"/>
</dbReference>
<dbReference type="Gene3D" id="1.50.10.10">
    <property type="match status" value="1"/>
</dbReference>
<dbReference type="PANTHER" id="PTHR33307:SF6">
    <property type="entry name" value="ALPHA-RHAMNOSIDASE (EUROFUNG)-RELATED"/>
    <property type="match status" value="1"/>
</dbReference>
<evidence type="ECO:0000256" key="1">
    <source>
        <dbReference type="ARBA" id="ARBA00001445"/>
    </source>
</evidence>
<keyword evidence="3" id="KW-0378">Hydrolase</keyword>
<name>A0A316HER8_9SPHI</name>
<dbReference type="Pfam" id="PF25788">
    <property type="entry name" value="Ig_Rha78A_N"/>
    <property type="match status" value="1"/>
</dbReference>
<feature type="domain" description="Alpha-L-rhamnosidase six-hairpin glycosidase" evidence="7">
    <location>
        <begin position="461"/>
        <end position="806"/>
    </location>
</feature>